<gene>
    <name evidence="1" type="ORF">H6G05_24775</name>
</gene>
<keyword evidence="2" id="KW-1185">Reference proteome</keyword>
<dbReference type="Proteomes" id="UP000618445">
    <property type="component" value="Unassembled WGS sequence"/>
</dbReference>
<reference evidence="1 2" key="1">
    <citation type="journal article" date="2020" name="ISME J.">
        <title>Comparative genomics reveals insights into cyanobacterial evolution and habitat adaptation.</title>
        <authorList>
            <person name="Chen M.Y."/>
            <person name="Teng W.K."/>
            <person name="Zhao L."/>
            <person name="Hu C.X."/>
            <person name="Zhou Y.K."/>
            <person name="Han B.P."/>
            <person name="Song L.R."/>
            <person name="Shu W.S."/>
        </authorList>
    </citation>
    <scope>NUCLEOTIDE SEQUENCE [LARGE SCALE GENOMIC DNA]</scope>
    <source>
        <strain evidence="1 2">FACHB-1050</strain>
    </source>
</reference>
<proteinExistence type="predicted"/>
<comment type="caution">
    <text evidence="1">The sequence shown here is derived from an EMBL/GenBank/DDBJ whole genome shotgun (WGS) entry which is preliminary data.</text>
</comment>
<dbReference type="RefSeq" id="WP_190582629.1">
    <property type="nucleotide sequence ID" value="NZ_CAWPQU010000083.1"/>
</dbReference>
<accession>A0ABR8CH38</accession>
<evidence type="ECO:0000313" key="2">
    <source>
        <dbReference type="Proteomes" id="UP000618445"/>
    </source>
</evidence>
<evidence type="ECO:0000313" key="1">
    <source>
        <dbReference type="EMBL" id="MBD2320034.1"/>
    </source>
</evidence>
<evidence type="ECO:0008006" key="3">
    <source>
        <dbReference type="Google" id="ProtNLM"/>
    </source>
</evidence>
<protein>
    <recommendedName>
        <fullName evidence="3">Transposase</fullName>
    </recommendedName>
</protein>
<sequence>MDDIKSVLARFTNSVADAIAKQVSNGKQRSHYRQLPAIAIHFIGF</sequence>
<name>A0ABR8CH38_9CYAN</name>
<organism evidence="1 2">
    <name type="scientific">Phormidium tenue FACHB-1050</name>
    <dbReference type="NCBI Taxonomy" id="2692857"/>
    <lineage>
        <taxon>Bacteria</taxon>
        <taxon>Bacillati</taxon>
        <taxon>Cyanobacteriota</taxon>
        <taxon>Cyanophyceae</taxon>
        <taxon>Oscillatoriophycideae</taxon>
        <taxon>Oscillatoriales</taxon>
        <taxon>Oscillatoriaceae</taxon>
        <taxon>Phormidium</taxon>
    </lineage>
</organism>
<dbReference type="EMBL" id="JACJQY010000084">
    <property type="protein sequence ID" value="MBD2320034.1"/>
    <property type="molecule type" value="Genomic_DNA"/>
</dbReference>